<dbReference type="RefSeq" id="WP_130356198.1">
    <property type="nucleotide sequence ID" value="NZ_SGXC01000001.1"/>
</dbReference>
<dbReference type="AlphaFoldDB" id="A0A4Q7NIM8"/>
<feature type="chain" id="PRO_5020192607" evidence="2">
    <location>
        <begin position="29"/>
        <end position="324"/>
    </location>
</feature>
<protein>
    <submittedName>
        <fullName evidence="3">Tripartite-type tricarboxylate transporter receptor subunit TctC</fullName>
    </submittedName>
</protein>
<dbReference type="InterPro" id="IPR042100">
    <property type="entry name" value="Bug_dom1"/>
</dbReference>
<dbReference type="EMBL" id="SGXC01000001">
    <property type="protein sequence ID" value="RZS84881.1"/>
    <property type="molecule type" value="Genomic_DNA"/>
</dbReference>
<dbReference type="Gene3D" id="3.40.190.150">
    <property type="entry name" value="Bordetella uptake gene, domain 1"/>
    <property type="match status" value="1"/>
</dbReference>
<feature type="signal peptide" evidence="2">
    <location>
        <begin position="1"/>
        <end position="28"/>
    </location>
</feature>
<keyword evidence="4" id="KW-1185">Reference proteome</keyword>
<dbReference type="OrthoDB" id="8677824at2"/>
<proteinExistence type="inferred from homology"/>
<evidence type="ECO:0000313" key="3">
    <source>
        <dbReference type="EMBL" id="RZS84881.1"/>
    </source>
</evidence>
<dbReference type="Proteomes" id="UP000292445">
    <property type="component" value="Unassembled WGS sequence"/>
</dbReference>
<comment type="similarity">
    <text evidence="1">Belongs to the UPF0065 (bug) family.</text>
</comment>
<reference evidence="3 4" key="1">
    <citation type="submission" date="2019-02" db="EMBL/GenBank/DDBJ databases">
        <title>Genomic Encyclopedia of Type Strains, Phase IV (KMG-IV): sequencing the most valuable type-strain genomes for metagenomic binning, comparative biology and taxonomic classification.</title>
        <authorList>
            <person name="Goeker M."/>
        </authorList>
    </citation>
    <scope>NUCLEOTIDE SEQUENCE [LARGE SCALE GENOMIC DNA]</scope>
    <source>
        <strain evidence="3 4">K24</strain>
    </source>
</reference>
<dbReference type="PANTHER" id="PTHR42928:SF5">
    <property type="entry name" value="BLR1237 PROTEIN"/>
    <property type="match status" value="1"/>
</dbReference>
<keyword evidence="3" id="KW-0675">Receptor</keyword>
<dbReference type="PANTHER" id="PTHR42928">
    <property type="entry name" value="TRICARBOXYLATE-BINDING PROTEIN"/>
    <property type="match status" value="1"/>
</dbReference>
<dbReference type="PROSITE" id="PS51257">
    <property type="entry name" value="PROKAR_LIPOPROTEIN"/>
    <property type="match status" value="1"/>
</dbReference>
<organism evidence="3 4">
    <name type="scientific">Pigmentiphaga kullae</name>
    <dbReference type="NCBI Taxonomy" id="151784"/>
    <lineage>
        <taxon>Bacteria</taxon>
        <taxon>Pseudomonadati</taxon>
        <taxon>Pseudomonadota</taxon>
        <taxon>Betaproteobacteria</taxon>
        <taxon>Burkholderiales</taxon>
        <taxon>Alcaligenaceae</taxon>
        <taxon>Pigmentiphaga</taxon>
    </lineage>
</organism>
<keyword evidence="2" id="KW-0732">Signal</keyword>
<sequence length="324" mass="33792">MKKKALFVAAATWPAAVLLACASMAAGAAESYPSKPVRVIVPFPAGSSPDIVARYLSGKLAERMGQPFVVDNRAGAGGMLGAEAVAKAAPDGHTIFFMVNSIVTMNQFIYKKLPYDPVKDFAPVSIVAAVPYVLIANKDFPQRTLADLIATARAKPASIDYASMGVGGAGHVIMELMTSLAGVRLTHVPYKSGALVDVIGGQVPLIFQPTTTAIEQVRAGTVIPLGTTGKKRLAALPDTPAIAEVVPGFEADGWQGVEAPAGTPPAVIERLNKEIAAVLALPETAGRFDTLGIQAWPTSPAEMTRIIAADIDKWGGVIRRAGID</sequence>
<dbReference type="CDD" id="cd13578">
    <property type="entry name" value="PBP2_Bug27"/>
    <property type="match status" value="1"/>
</dbReference>
<dbReference type="PIRSF" id="PIRSF017082">
    <property type="entry name" value="YflP"/>
    <property type="match status" value="1"/>
</dbReference>
<name>A0A4Q7NIM8_9BURK</name>
<dbReference type="SUPFAM" id="SSF53850">
    <property type="entry name" value="Periplasmic binding protein-like II"/>
    <property type="match status" value="1"/>
</dbReference>
<evidence type="ECO:0000313" key="4">
    <source>
        <dbReference type="Proteomes" id="UP000292445"/>
    </source>
</evidence>
<dbReference type="Pfam" id="PF03401">
    <property type="entry name" value="TctC"/>
    <property type="match status" value="1"/>
</dbReference>
<dbReference type="InterPro" id="IPR005064">
    <property type="entry name" value="BUG"/>
</dbReference>
<comment type="caution">
    <text evidence="3">The sequence shown here is derived from an EMBL/GenBank/DDBJ whole genome shotgun (WGS) entry which is preliminary data.</text>
</comment>
<gene>
    <name evidence="3" type="ORF">EV675_0902</name>
</gene>
<dbReference type="Gene3D" id="3.40.190.10">
    <property type="entry name" value="Periplasmic binding protein-like II"/>
    <property type="match status" value="1"/>
</dbReference>
<evidence type="ECO:0000256" key="2">
    <source>
        <dbReference type="SAM" id="SignalP"/>
    </source>
</evidence>
<accession>A0A4Q7NIM8</accession>
<evidence type="ECO:0000256" key="1">
    <source>
        <dbReference type="ARBA" id="ARBA00006987"/>
    </source>
</evidence>